<dbReference type="EMBL" id="ML220154">
    <property type="protein sequence ID" value="TGZ77364.1"/>
    <property type="molecule type" value="Genomic_DNA"/>
</dbReference>
<evidence type="ECO:0000313" key="1">
    <source>
        <dbReference type="EMBL" id="TGZ77364.1"/>
    </source>
</evidence>
<dbReference type="AlphaFoldDB" id="A0A4V3SHS2"/>
<accession>A0A4V3SHS2</accession>
<name>A0A4V3SHS2_9PEZI</name>
<evidence type="ECO:0000313" key="2">
    <source>
        <dbReference type="Proteomes" id="UP000298138"/>
    </source>
</evidence>
<dbReference type="InParanoid" id="A0A4V3SHS2"/>
<dbReference type="Proteomes" id="UP000298138">
    <property type="component" value="Unassembled WGS sequence"/>
</dbReference>
<reference evidence="1 2" key="1">
    <citation type="submission" date="2019-04" db="EMBL/GenBank/DDBJ databases">
        <title>Comparative genomics and transcriptomics to analyze fruiting body development in filamentous ascomycetes.</title>
        <authorList>
            <consortium name="DOE Joint Genome Institute"/>
            <person name="Lutkenhaus R."/>
            <person name="Traeger S."/>
            <person name="Breuer J."/>
            <person name="Kuo A."/>
            <person name="Lipzen A."/>
            <person name="Pangilinan J."/>
            <person name="Dilworth D."/>
            <person name="Sandor L."/>
            <person name="Poggeler S."/>
            <person name="Barry K."/>
            <person name="Grigoriev I.V."/>
            <person name="Nowrousian M."/>
        </authorList>
    </citation>
    <scope>NUCLEOTIDE SEQUENCE [LARGE SCALE GENOMIC DNA]</scope>
    <source>
        <strain evidence="1 2">CBS 389.68</strain>
    </source>
</reference>
<gene>
    <name evidence="1" type="ORF">EX30DRAFT_351882</name>
</gene>
<protein>
    <submittedName>
        <fullName evidence="1">Uncharacterized protein</fullName>
    </submittedName>
</protein>
<keyword evidence="2" id="KW-1185">Reference proteome</keyword>
<organism evidence="1 2">
    <name type="scientific">Ascodesmis nigricans</name>
    <dbReference type="NCBI Taxonomy" id="341454"/>
    <lineage>
        <taxon>Eukaryota</taxon>
        <taxon>Fungi</taxon>
        <taxon>Dikarya</taxon>
        <taxon>Ascomycota</taxon>
        <taxon>Pezizomycotina</taxon>
        <taxon>Pezizomycetes</taxon>
        <taxon>Pezizales</taxon>
        <taxon>Ascodesmidaceae</taxon>
        <taxon>Ascodesmis</taxon>
    </lineage>
</organism>
<sequence>MPSGKFNCFSVEFPSIHQYTKRNITGTKQFDVPINEAPSLISRLAAKSPSPTELGTFLWPGKVDDCSPIFLLSMKGVEDLGTVIDCLGAYGVHYGAIHFRFPPVMVTSTDIEDVKNWFPVTKGGMRRRFQAKVAHQNHWPTPGSSSGGVCNLWNDSKRPQNRRAGCDLVKDF</sequence>
<proteinExistence type="predicted"/>